<evidence type="ECO:0000313" key="2">
    <source>
        <dbReference type="Proteomes" id="UP000030746"/>
    </source>
</evidence>
<protein>
    <submittedName>
        <fullName evidence="1">Uncharacterized protein</fullName>
    </submittedName>
</protein>
<reference evidence="1 2" key="1">
    <citation type="journal article" date="2013" name="Nature">
        <title>Insights into bilaterian evolution from three spiralian genomes.</title>
        <authorList>
            <person name="Simakov O."/>
            <person name="Marletaz F."/>
            <person name="Cho S.J."/>
            <person name="Edsinger-Gonzales E."/>
            <person name="Havlak P."/>
            <person name="Hellsten U."/>
            <person name="Kuo D.H."/>
            <person name="Larsson T."/>
            <person name="Lv J."/>
            <person name="Arendt D."/>
            <person name="Savage R."/>
            <person name="Osoegawa K."/>
            <person name="de Jong P."/>
            <person name="Grimwood J."/>
            <person name="Chapman J.A."/>
            <person name="Shapiro H."/>
            <person name="Aerts A."/>
            <person name="Otillar R.P."/>
            <person name="Terry A.Y."/>
            <person name="Boore J.L."/>
            <person name="Grigoriev I.V."/>
            <person name="Lindberg D.R."/>
            <person name="Seaver E.C."/>
            <person name="Weisblat D.A."/>
            <person name="Putnam N.H."/>
            <person name="Rokhsar D.S."/>
        </authorList>
    </citation>
    <scope>NUCLEOTIDE SEQUENCE [LARGE SCALE GENOMIC DNA]</scope>
</reference>
<dbReference type="KEGG" id="lgi:LOTGIDRAFT_175206"/>
<organism evidence="1 2">
    <name type="scientific">Lottia gigantea</name>
    <name type="common">Giant owl limpet</name>
    <dbReference type="NCBI Taxonomy" id="225164"/>
    <lineage>
        <taxon>Eukaryota</taxon>
        <taxon>Metazoa</taxon>
        <taxon>Spiralia</taxon>
        <taxon>Lophotrochozoa</taxon>
        <taxon>Mollusca</taxon>
        <taxon>Gastropoda</taxon>
        <taxon>Patellogastropoda</taxon>
        <taxon>Lottioidea</taxon>
        <taxon>Lottiidae</taxon>
        <taxon>Lottia</taxon>
    </lineage>
</organism>
<dbReference type="GeneID" id="20243073"/>
<keyword evidence="2" id="KW-1185">Reference proteome</keyword>
<sequence length="209" mass="24427">MATEPIIVVQILEVDDRPIKVFTRNGKTVIITPEDTYLLEESAMNETPRRRGWNHVCEQKGCKKVMCPSMAMRSLEDQCVKRLKISFSTLFIEKHSNVHLVKILMSIFYSLFYIISSKRVIIGTRRRLAKTYHVTKCDVIMWKLSATNGRVLECSRSILIHVTCETDKRFNFLEKDSFCVRKQRTVEQLYSLTIDRRSRSRLFSLSVVL</sequence>
<dbReference type="EMBL" id="KB201667">
    <property type="protein sequence ID" value="ESO95235.1"/>
    <property type="molecule type" value="Genomic_DNA"/>
</dbReference>
<name>V4AKH1_LOTGI</name>
<gene>
    <name evidence="1" type="ORF">LOTGIDRAFT_175206</name>
</gene>
<evidence type="ECO:0000313" key="1">
    <source>
        <dbReference type="EMBL" id="ESO95235.1"/>
    </source>
</evidence>
<dbReference type="HOGENOM" id="CLU_1316731_0_0_1"/>
<dbReference type="RefSeq" id="XP_009054078.1">
    <property type="nucleotide sequence ID" value="XM_009055830.1"/>
</dbReference>
<dbReference type="Proteomes" id="UP000030746">
    <property type="component" value="Unassembled WGS sequence"/>
</dbReference>
<accession>V4AKH1</accession>
<proteinExistence type="predicted"/>
<dbReference type="CTD" id="20243073"/>
<dbReference type="AlphaFoldDB" id="V4AKH1"/>